<organism evidence="2">
    <name type="scientific">Aureoumbra lagunensis</name>
    <dbReference type="NCBI Taxonomy" id="44058"/>
    <lineage>
        <taxon>Eukaryota</taxon>
        <taxon>Sar</taxon>
        <taxon>Stramenopiles</taxon>
        <taxon>Ochrophyta</taxon>
        <taxon>Pelagophyceae</taxon>
        <taxon>Pelagomonadales</taxon>
        <taxon>Aureoumbra</taxon>
    </lineage>
</organism>
<proteinExistence type="predicted"/>
<name>A0A7S3JTQ9_9STRA</name>
<protein>
    <submittedName>
        <fullName evidence="2">Uncharacterized protein</fullName>
    </submittedName>
</protein>
<reference evidence="2" key="1">
    <citation type="submission" date="2021-01" db="EMBL/GenBank/DDBJ databases">
        <authorList>
            <person name="Corre E."/>
            <person name="Pelletier E."/>
            <person name="Niang G."/>
            <person name="Scheremetjew M."/>
            <person name="Finn R."/>
            <person name="Kale V."/>
            <person name="Holt S."/>
            <person name="Cochrane G."/>
            <person name="Meng A."/>
            <person name="Brown T."/>
            <person name="Cohen L."/>
        </authorList>
    </citation>
    <scope>NUCLEOTIDE SEQUENCE</scope>
    <source>
        <strain evidence="2">CCMP1510</strain>
    </source>
</reference>
<dbReference type="EMBL" id="HBIJ01007653">
    <property type="protein sequence ID" value="CAE0364675.1"/>
    <property type="molecule type" value="Transcribed_RNA"/>
</dbReference>
<feature type="compositionally biased region" description="Basic and acidic residues" evidence="1">
    <location>
        <begin position="14"/>
        <end position="41"/>
    </location>
</feature>
<evidence type="ECO:0000256" key="1">
    <source>
        <dbReference type="SAM" id="MobiDB-lite"/>
    </source>
</evidence>
<sequence>MKKKRELSASFGKYEPKKMAVSQKPKDLSSRGTKRERERVSRVAKRQVTGNINMVDSDRRASSSEKVKTELIRLMKHRPVRIGLDNGQRRPVAQSSQHNQQHGRGPIPKTQPQQELVAQRQEELSVEQLRQCARLSHDYQLREAAREAVQQAFDDDTDSETSGDLNCVRISLQDEIAFLSQLHRRIDNTMAKKSFLSASKKDMTSADPFAEFSSFLRDHQPHHI</sequence>
<feature type="compositionally biased region" description="Polar residues" evidence="1">
    <location>
        <begin position="93"/>
        <end position="102"/>
    </location>
</feature>
<accession>A0A7S3JTQ9</accession>
<dbReference type="AlphaFoldDB" id="A0A7S3JTQ9"/>
<feature type="region of interest" description="Disordered" evidence="1">
    <location>
        <begin position="80"/>
        <end position="120"/>
    </location>
</feature>
<feature type="region of interest" description="Disordered" evidence="1">
    <location>
        <begin position="1"/>
        <end position="51"/>
    </location>
</feature>
<evidence type="ECO:0000313" key="2">
    <source>
        <dbReference type="EMBL" id="CAE0364675.1"/>
    </source>
</evidence>
<gene>
    <name evidence="2" type="ORF">ALAG00032_LOCUS5416</name>
</gene>